<organism evidence="2 3">
    <name type="scientific">Phaeospirillum tilakii</name>
    <dbReference type="NCBI Taxonomy" id="741673"/>
    <lineage>
        <taxon>Bacteria</taxon>
        <taxon>Pseudomonadati</taxon>
        <taxon>Pseudomonadota</taxon>
        <taxon>Alphaproteobacteria</taxon>
        <taxon>Rhodospirillales</taxon>
        <taxon>Rhodospirillaceae</taxon>
        <taxon>Phaeospirillum</taxon>
    </lineage>
</organism>
<accession>A0ABW5CDT1</accession>
<feature type="region of interest" description="Disordered" evidence="1">
    <location>
        <begin position="147"/>
        <end position="176"/>
    </location>
</feature>
<dbReference type="EMBL" id="JBHUIY010000029">
    <property type="protein sequence ID" value="MFD2234851.1"/>
    <property type="molecule type" value="Genomic_DNA"/>
</dbReference>
<keyword evidence="3" id="KW-1185">Reference proteome</keyword>
<proteinExistence type="predicted"/>
<sequence length="176" mass="19298">MPGHRPFSLETVMHSGRIKPKDLIEIAADYAEQAIIISDESGLILCPSRPAANLLWLSPVKINNENIDADISTEDFGVNQNEDLPPHPIDPVSGKITGRRAAGRPVFVPTQIRSGTTAVRRRFYSSISRPPAEGCSEVIRRRFLARQARRHDGRAAPRPVGLDRFGAGNARGQDDA</sequence>
<reference evidence="3" key="1">
    <citation type="journal article" date="2019" name="Int. J. Syst. Evol. Microbiol.">
        <title>The Global Catalogue of Microorganisms (GCM) 10K type strain sequencing project: providing services to taxonomists for standard genome sequencing and annotation.</title>
        <authorList>
            <consortium name="The Broad Institute Genomics Platform"/>
            <consortium name="The Broad Institute Genome Sequencing Center for Infectious Disease"/>
            <person name="Wu L."/>
            <person name="Ma J."/>
        </authorList>
    </citation>
    <scope>NUCLEOTIDE SEQUENCE [LARGE SCALE GENOMIC DNA]</scope>
    <source>
        <strain evidence="3">KCTC 15012</strain>
    </source>
</reference>
<evidence type="ECO:0000313" key="3">
    <source>
        <dbReference type="Proteomes" id="UP001597296"/>
    </source>
</evidence>
<dbReference type="RefSeq" id="WP_377317479.1">
    <property type="nucleotide sequence ID" value="NZ_JBHUIY010000029.1"/>
</dbReference>
<dbReference type="Proteomes" id="UP001597296">
    <property type="component" value="Unassembled WGS sequence"/>
</dbReference>
<protein>
    <submittedName>
        <fullName evidence="2">Uncharacterized protein</fullName>
    </submittedName>
</protein>
<name>A0ABW5CDT1_9PROT</name>
<evidence type="ECO:0000313" key="2">
    <source>
        <dbReference type="EMBL" id="MFD2234851.1"/>
    </source>
</evidence>
<comment type="caution">
    <text evidence="2">The sequence shown here is derived from an EMBL/GenBank/DDBJ whole genome shotgun (WGS) entry which is preliminary data.</text>
</comment>
<gene>
    <name evidence="2" type="ORF">ACFSNB_13645</name>
</gene>
<evidence type="ECO:0000256" key="1">
    <source>
        <dbReference type="SAM" id="MobiDB-lite"/>
    </source>
</evidence>